<dbReference type="GO" id="GO:0016651">
    <property type="term" value="F:oxidoreductase activity, acting on NAD(P)H"/>
    <property type="evidence" value="ECO:0007669"/>
    <property type="project" value="InterPro"/>
</dbReference>
<comment type="similarity">
    <text evidence="1">Belongs to the zinc-containing alcohol dehydrogenase family.</text>
</comment>
<evidence type="ECO:0000313" key="5">
    <source>
        <dbReference type="Proteomes" id="UP000566819"/>
    </source>
</evidence>
<dbReference type="SUPFAM" id="SSF51735">
    <property type="entry name" value="NAD(P)-binding Rossmann-fold domains"/>
    <property type="match status" value="1"/>
</dbReference>
<dbReference type="InterPro" id="IPR013154">
    <property type="entry name" value="ADH-like_N"/>
</dbReference>
<dbReference type="SMART" id="SM00829">
    <property type="entry name" value="PKS_ER"/>
    <property type="match status" value="1"/>
</dbReference>
<dbReference type="InterPro" id="IPR011032">
    <property type="entry name" value="GroES-like_sf"/>
</dbReference>
<dbReference type="InterPro" id="IPR047122">
    <property type="entry name" value="Trans-enoyl_RdTase-like"/>
</dbReference>
<dbReference type="SUPFAM" id="SSF50129">
    <property type="entry name" value="GroES-like"/>
    <property type="match status" value="1"/>
</dbReference>
<dbReference type="PANTHER" id="PTHR45348:SF2">
    <property type="entry name" value="ZINC-TYPE ALCOHOL DEHYDROGENASE-LIKE PROTEIN C2E1P3.01"/>
    <property type="match status" value="1"/>
</dbReference>
<keyword evidence="2" id="KW-0560">Oxidoreductase</keyword>
<reference evidence="4 5" key="1">
    <citation type="submission" date="2020-03" db="EMBL/GenBank/DDBJ databases">
        <title>Draft Genome Sequence of Cudoniella acicularis.</title>
        <authorList>
            <person name="Buettner E."/>
            <person name="Kellner H."/>
        </authorList>
    </citation>
    <scope>NUCLEOTIDE SEQUENCE [LARGE SCALE GENOMIC DNA]</scope>
    <source>
        <strain evidence="4 5">DSM 108380</strain>
    </source>
</reference>
<evidence type="ECO:0000259" key="3">
    <source>
        <dbReference type="SMART" id="SM00829"/>
    </source>
</evidence>
<dbReference type="Pfam" id="PF00107">
    <property type="entry name" value="ADH_zinc_N"/>
    <property type="match status" value="1"/>
</dbReference>
<dbReference type="Gene3D" id="3.90.180.10">
    <property type="entry name" value="Medium-chain alcohol dehydrogenases, catalytic domain"/>
    <property type="match status" value="1"/>
</dbReference>
<protein>
    <recommendedName>
        <fullName evidence="3">Enoyl reductase (ER) domain-containing protein</fullName>
    </recommendedName>
</protein>
<feature type="domain" description="Enoyl reductase (ER)" evidence="3">
    <location>
        <begin position="14"/>
        <end position="335"/>
    </location>
</feature>
<dbReference type="InterPro" id="IPR036291">
    <property type="entry name" value="NAD(P)-bd_dom_sf"/>
</dbReference>
<comment type="caution">
    <text evidence="4">The sequence shown here is derived from an EMBL/GenBank/DDBJ whole genome shotgun (WGS) entry which is preliminary data.</text>
</comment>
<evidence type="ECO:0000313" key="4">
    <source>
        <dbReference type="EMBL" id="KAF4626707.1"/>
    </source>
</evidence>
<dbReference type="EMBL" id="JAAMPI010001101">
    <property type="protein sequence ID" value="KAF4626707.1"/>
    <property type="molecule type" value="Genomic_DNA"/>
</dbReference>
<dbReference type="Gene3D" id="3.40.50.720">
    <property type="entry name" value="NAD(P)-binding Rossmann-like Domain"/>
    <property type="match status" value="1"/>
</dbReference>
<organism evidence="4 5">
    <name type="scientific">Cudoniella acicularis</name>
    <dbReference type="NCBI Taxonomy" id="354080"/>
    <lineage>
        <taxon>Eukaryota</taxon>
        <taxon>Fungi</taxon>
        <taxon>Dikarya</taxon>
        <taxon>Ascomycota</taxon>
        <taxon>Pezizomycotina</taxon>
        <taxon>Leotiomycetes</taxon>
        <taxon>Helotiales</taxon>
        <taxon>Tricladiaceae</taxon>
        <taxon>Cudoniella</taxon>
    </lineage>
</organism>
<dbReference type="CDD" id="cd08249">
    <property type="entry name" value="enoyl_reductase_like"/>
    <property type="match status" value="1"/>
</dbReference>
<dbReference type="Proteomes" id="UP000566819">
    <property type="component" value="Unassembled WGS sequence"/>
</dbReference>
<evidence type="ECO:0000256" key="2">
    <source>
        <dbReference type="ARBA" id="ARBA00023002"/>
    </source>
</evidence>
<accession>A0A8H4REH0</accession>
<keyword evidence="5" id="KW-1185">Reference proteome</keyword>
<dbReference type="InterPro" id="IPR020843">
    <property type="entry name" value="ER"/>
</dbReference>
<gene>
    <name evidence="4" type="ORF">G7Y89_g11455</name>
</gene>
<dbReference type="InterPro" id="IPR013149">
    <property type="entry name" value="ADH-like_C"/>
</dbReference>
<evidence type="ECO:0000256" key="1">
    <source>
        <dbReference type="ARBA" id="ARBA00008072"/>
    </source>
</evidence>
<dbReference type="PANTHER" id="PTHR45348">
    <property type="entry name" value="HYPOTHETICAL OXIDOREDUCTASE (EUROFUNG)"/>
    <property type="match status" value="1"/>
</dbReference>
<proteinExistence type="inferred from homology"/>
<dbReference type="Pfam" id="PF08240">
    <property type="entry name" value="ADH_N"/>
    <property type="match status" value="1"/>
</dbReference>
<dbReference type="OrthoDB" id="9992527at2759"/>
<sequence length="342" mass="36123">MKGILVDKAGGEYALVDTLEKPKPGKNQVLVKSLVTGLNPVENFQRGGVLVESWPIVLGCDASGSVVEVGEGVTKFKEGDGIFGCTRLGHPGYGTFQEYLSPPNSKPADISVEQAATIGVGLLTAGLGLFSGTKIALEPKEVTGDSEWIIIPGAAGAVGQYGVQLAKLCGYKVLASCSPSNKKLVESIGADATINYKDPLEDLLKDIKSITGGKFSRVFDASAMATEIGIQALAQCSQEERLKYFATTNGWIPIEPKEGIEIYVTALGVIGKTGDAHNTAVNNDIAAMIPKLETFLESGEIKPMEYEQIGDVGVGDVLKGLEAFNVRKTDGKKLVVRLSSDE</sequence>
<name>A0A8H4REH0_9HELO</name>
<dbReference type="AlphaFoldDB" id="A0A8H4REH0"/>